<dbReference type="GO" id="GO:0016020">
    <property type="term" value="C:membrane"/>
    <property type="evidence" value="ECO:0007669"/>
    <property type="project" value="InterPro"/>
</dbReference>
<evidence type="ECO:0000313" key="2">
    <source>
        <dbReference type="EMBL" id="HJB08400.1"/>
    </source>
</evidence>
<dbReference type="PANTHER" id="PTHR40033:SF1">
    <property type="entry name" value="CITRATE-SODIUM SYMPORTER"/>
    <property type="match status" value="1"/>
</dbReference>
<name>A0A9D2L9D2_9FIRM</name>
<feature type="transmembrane region" description="Helical" evidence="1">
    <location>
        <begin position="48"/>
        <end position="70"/>
    </location>
</feature>
<dbReference type="InterPro" id="IPR004679">
    <property type="entry name" value="2-OHcarboxylate_transport"/>
</dbReference>
<keyword evidence="1" id="KW-1133">Transmembrane helix</keyword>
<dbReference type="GO" id="GO:0008514">
    <property type="term" value="F:organic anion transmembrane transporter activity"/>
    <property type="evidence" value="ECO:0007669"/>
    <property type="project" value="InterPro"/>
</dbReference>
<feature type="transmembrane region" description="Helical" evidence="1">
    <location>
        <begin position="118"/>
        <end position="138"/>
    </location>
</feature>
<gene>
    <name evidence="2" type="ORF">H9716_11155</name>
</gene>
<protein>
    <submittedName>
        <fullName evidence="2">2-hydroxycarboxylate transporter family protein</fullName>
    </submittedName>
</protein>
<organism evidence="2 3">
    <name type="scientific">Candidatus Enterocloster faecavium</name>
    <dbReference type="NCBI Taxonomy" id="2838560"/>
    <lineage>
        <taxon>Bacteria</taxon>
        <taxon>Bacillati</taxon>
        <taxon>Bacillota</taxon>
        <taxon>Clostridia</taxon>
        <taxon>Lachnospirales</taxon>
        <taxon>Lachnospiraceae</taxon>
        <taxon>Enterocloster</taxon>
    </lineage>
</organism>
<evidence type="ECO:0000313" key="3">
    <source>
        <dbReference type="Proteomes" id="UP000886804"/>
    </source>
</evidence>
<dbReference type="EMBL" id="DWYS01000133">
    <property type="protein sequence ID" value="HJB08400.1"/>
    <property type="molecule type" value="Genomic_DNA"/>
</dbReference>
<sequence length="226" mass="24008">MSVVLNRLGEIRPSLTGDKTQLLRSSVSGKSEIKAAKKEKIEVTKTDIASGFLIAGSFYALSCLFGNYILPDIGGVIIHPYAYLIAFLTLANVFKLIPRRFCEGTKILSKFITDSMGPMCFAGIGIAITDFGEFMAAITLQNLFVTFMIILGIAIGAAVLGWVVGFYPVDSAIIVGLCCANRGGSADVVLLGATDRMELMPYAQVLSRLGGAVVLALSSAVFAAMF</sequence>
<comment type="caution">
    <text evidence="2">The sequence shown here is derived from an EMBL/GenBank/DDBJ whole genome shotgun (WGS) entry which is preliminary data.</text>
</comment>
<feature type="transmembrane region" description="Helical" evidence="1">
    <location>
        <begin position="205"/>
        <end position="225"/>
    </location>
</feature>
<evidence type="ECO:0000256" key="1">
    <source>
        <dbReference type="SAM" id="Phobius"/>
    </source>
</evidence>
<reference evidence="2" key="2">
    <citation type="submission" date="2021-04" db="EMBL/GenBank/DDBJ databases">
        <authorList>
            <person name="Gilroy R."/>
        </authorList>
    </citation>
    <scope>NUCLEOTIDE SEQUENCE</scope>
    <source>
        <strain evidence="2">CHK188-4685</strain>
    </source>
</reference>
<feature type="transmembrane region" description="Helical" evidence="1">
    <location>
        <begin position="144"/>
        <end position="167"/>
    </location>
</feature>
<dbReference type="Proteomes" id="UP000886804">
    <property type="component" value="Unassembled WGS sequence"/>
</dbReference>
<dbReference type="AlphaFoldDB" id="A0A9D2L9D2"/>
<dbReference type="PANTHER" id="PTHR40033">
    <property type="entry name" value="NA(+)-MALATE SYMPORTER"/>
    <property type="match status" value="1"/>
</dbReference>
<feature type="transmembrane region" description="Helical" evidence="1">
    <location>
        <begin position="76"/>
        <end position="97"/>
    </location>
</feature>
<dbReference type="Pfam" id="PF03390">
    <property type="entry name" value="2HCT"/>
    <property type="match status" value="1"/>
</dbReference>
<keyword evidence="1" id="KW-0812">Transmembrane</keyword>
<accession>A0A9D2L9D2</accession>
<reference evidence="2" key="1">
    <citation type="journal article" date="2021" name="PeerJ">
        <title>Extensive microbial diversity within the chicken gut microbiome revealed by metagenomics and culture.</title>
        <authorList>
            <person name="Gilroy R."/>
            <person name="Ravi A."/>
            <person name="Getino M."/>
            <person name="Pursley I."/>
            <person name="Horton D.L."/>
            <person name="Alikhan N.F."/>
            <person name="Baker D."/>
            <person name="Gharbi K."/>
            <person name="Hall N."/>
            <person name="Watson M."/>
            <person name="Adriaenssens E.M."/>
            <person name="Foster-Nyarko E."/>
            <person name="Jarju S."/>
            <person name="Secka A."/>
            <person name="Antonio M."/>
            <person name="Oren A."/>
            <person name="Chaudhuri R.R."/>
            <person name="La Ragione R."/>
            <person name="Hildebrand F."/>
            <person name="Pallen M.J."/>
        </authorList>
    </citation>
    <scope>NUCLEOTIDE SEQUENCE</scope>
    <source>
        <strain evidence="2">CHK188-4685</strain>
    </source>
</reference>
<proteinExistence type="predicted"/>
<keyword evidence="1" id="KW-0472">Membrane</keyword>